<gene>
    <name evidence="2" type="ORF">A8C56_13785</name>
</gene>
<keyword evidence="1" id="KW-0472">Membrane</keyword>
<dbReference type="KEGG" id="nia:A8C56_13785"/>
<protein>
    <recommendedName>
        <fullName evidence="4">Phosphoribosylpyrophosphate synthetase</fullName>
    </recommendedName>
</protein>
<sequence length="156" mass="17389">MMKKETSSQKMSTISECIKHAAKEGYTRSFFITGSGLSYNGAPKAYAPGEVIIKNFYRFEGGSDPADNSVLYLLQTPDGARGILLDAYGIYSDGYIAQFVKEIPAINKRPPQKNKKLNRGIRIGLTAAFIIAAACWGFFYKRPKPRYLSPFEDNKL</sequence>
<keyword evidence="3" id="KW-1185">Reference proteome</keyword>
<keyword evidence="1" id="KW-1133">Transmembrane helix</keyword>
<dbReference type="EMBL" id="CP015772">
    <property type="protein sequence ID" value="ANH81902.1"/>
    <property type="molecule type" value="Genomic_DNA"/>
</dbReference>
<dbReference type="RefSeq" id="WP_067757101.1">
    <property type="nucleotide sequence ID" value="NZ_CP015772.1"/>
</dbReference>
<dbReference type="AlphaFoldDB" id="A0A1A9I5E2"/>
<evidence type="ECO:0000313" key="3">
    <source>
        <dbReference type="Proteomes" id="UP000077667"/>
    </source>
</evidence>
<name>A0A1A9I5E2_9BACT</name>
<reference evidence="2 3" key="1">
    <citation type="submission" date="2016-05" db="EMBL/GenBank/DDBJ databases">
        <title>Niabella ginsenosidivorans BS26 whole genome sequencing.</title>
        <authorList>
            <person name="Im W.T."/>
            <person name="Siddiqi M.Z."/>
        </authorList>
    </citation>
    <scope>NUCLEOTIDE SEQUENCE [LARGE SCALE GENOMIC DNA]</scope>
    <source>
        <strain evidence="2 3">BS26</strain>
    </source>
</reference>
<evidence type="ECO:0000256" key="1">
    <source>
        <dbReference type="SAM" id="Phobius"/>
    </source>
</evidence>
<feature type="transmembrane region" description="Helical" evidence="1">
    <location>
        <begin position="121"/>
        <end position="140"/>
    </location>
</feature>
<accession>A0A1A9I5E2</accession>
<organism evidence="2 3">
    <name type="scientific">Niabella ginsenosidivorans</name>
    <dbReference type="NCBI Taxonomy" id="1176587"/>
    <lineage>
        <taxon>Bacteria</taxon>
        <taxon>Pseudomonadati</taxon>
        <taxon>Bacteroidota</taxon>
        <taxon>Chitinophagia</taxon>
        <taxon>Chitinophagales</taxon>
        <taxon>Chitinophagaceae</taxon>
        <taxon>Niabella</taxon>
    </lineage>
</organism>
<dbReference type="Proteomes" id="UP000077667">
    <property type="component" value="Chromosome"/>
</dbReference>
<evidence type="ECO:0008006" key="4">
    <source>
        <dbReference type="Google" id="ProtNLM"/>
    </source>
</evidence>
<dbReference type="STRING" id="1176587.A8C56_13785"/>
<keyword evidence="1" id="KW-0812">Transmembrane</keyword>
<evidence type="ECO:0000313" key="2">
    <source>
        <dbReference type="EMBL" id="ANH81902.1"/>
    </source>
</evidence>
<proteinExistence type="predicted"/>